<dbReference type="EMBL" id="KN817525">
    <property type="protein sequence ID" value="KJA27233.1"/>
    <property type="molecule type" value="Genomic_DNA"/>
</dbReference>
<dbReference type="CDD" id="cd19075">
    <property type="entry name" value="AKR_AKR7A1-5"/>
    <property type="match status" value="1"/>
</dbReference>
<organism evidence="3 4">
    <name type="scientific">Hypholoma sublateritium (strain FD-334 SS-4)</name>
    <dbReference type="NCBI Taxonomy" id="945553"/>
    <lineage>
        <taxon>Eukaryota</taxon>
        <taxon>Fungi</taxon>
        <taxon>Dikarya</taxon>
        <taxon>Basidiomycota</taxon>
        <taxon>Agaricomycotina</taxon>
        <taxon>Agaricomycetes</taxon>
        <taxon>Agaricomycetidae</taxon>
        <taxon>Agaricales</taxon>
        <taxon>Agaricineae</taxon>
        <taxon>Strophariaceae</taxon>
        <taxon>Hypholoma</taxon>
    </lineage>
</organism>
<dbReference type="PANTHER" id="PTHR43364:SF4">
    <property type="entry name" value="NAD(P)-LINKED OXIDOREDUCTASE SUPERFAMILY PROTEIN"/>
    <property type="match status" value="1"/>
</dbReference>
<dbReference type="OrthoDB" id="2310150at2759"/>
<accession>A0A0D2MT85</accession>
<dbReference type="AlphaFoldDB" id="A0A0D2MT85"/>
<dbReference type="InterPro" id="IPR036812">
    <property type="entry name" value="NAD(P)_OxRdtase_dom_sf"/>
</dbReference>
<dbReference type="Gene3D" id="3.20.20.100">
    <property type="entry name" value="NADP-dependent oxidoreductase domain"/>
    <property type="match status" value="1"/>
</dbReference>
<evidence type="ECO:0000256" key="1">
    <source>
        <dbReference type="ARBA" id="ARBA00023002"/>
    </source>
</evidence>
<feature type="domain" description="NADP-dependent oxidoreductase" evidence="2">
    <location>
        <begin position="13"/>
        <end position="323"/>
    </location>
</feature>
<proteinExistence type="predicted"/>
<dbReference type="OMA" id="TKIDMAF"/>
<dbReference type="PROSITE" id="PS00062">
    <property type="entry name" value="ALDOKETO_REDUCTASE_2"/>
    <property type="match status" value="1"/>
</dbReference>
<dbReference type="SUPFAM" id="SSF51430">
    <property type="entry name" value="NAD(P)-linked oxidoreductase"/>
    <property type="match status" value="1"/>
</dbReference>
<dbReference type="InterPro" id="IPR018170">
    <property type="entry name" value="Aldo/ket_reductase_CS"/>
</dbReference>
<evidence type="ECO:0000313" key="4">
    <source>
        <dbReference type="Proteomes" id="UP000054270"/>
    </source>
</evidence>
<dbReference type="Pfam" id="PF00248">
    <property type="entry name" value="Aldo_ket_red"/>
    <property type="match status" value="1"/>
</dbReference>
<dbReference type="InterPro" id="IPR023210">
    <property type="entry name" value="NADP_OxRdtase_dom"/>
</dbReference>
<dbReference type="STRING" id="945553.A0A0D2MT85"/>
<dbReference type="InterPro" id="IPR050523">
    <property type="entry name" value="AKR_Detox_Biosynth"/>
</dbReference>
<keyword evidence="4" id="KW-1185">Reference proteome</keyword>
<evidence type="ECO:0000259" key="2">
    <source>
        <dbReference type="Pfam" id="PF00248"/>
    </source>
</evidence>
<evidence type="ECO:0000313" key="3">
    <source>
        <dbReference type="EMBL" id="KJA27233.1"/>
    </source>
</evidence>
<protein>
    <recommendedName>
        <fullName evidence="2">NADP-dependent oxidoreductase domain-containing protein</fullName>
    </recommendedName>
</protein>
<gene>
    <name evidence="3" type="ORF">HYPSUDRAFT_35851</name>
</gene>
<reference evidence="4" key="1">
    <citation type="submission" date="2014-04" db="EMBL/GenBank/DDBJ databases">
        <title>Evolutionary Origins and Diversification of the Mycorrhizal Mutualists.</title>
        <authorList>
            <consortium name="DOE Joint Genome Institute"/>
            <consortium name="Mycorrhizal Genomics Consortium"/>
            <person name="Kohler A."/>
            <person name="Kuo A."/>
            <person name="Nagy L.G."/>
            <person name="Floudas D."/>
            <person name="Copeland A."/>
            <person name="Barry K.W."/>
            <person name="Cichocki N."/>
            <person name="Veneault-Fourrey C."/>
            <person name="LaButti K."/>
            <person name="Lindquist E.A."/>
            <person name="Lipzen A."/>
            <person name="Lundell T."/>
            <person name="Morin E."/>
            <person name="Murat C."/>
            <person name="Riley R."/>
            <person name="Ohm R."/>
            <person name="Sun H."/>
            <person name="Tunlid A."/>
            <person name="Henrissat B."/>
            <person name="Grigoriev I.V."/>
            <person name="Hibbett D.S."/>
            <person name="Martin F."/>
        </authorList>
    </citation>
    <scope>NUCLEOTIDE SEQUENCE [LARGE SCALE GENOMIC DNA]</scope>
    <source>
        <strain evidence="4">FD-334 SS-4</strain>
    </source>
</reference>
<dbReference type="PANTHER" id="PTHR43364">
    <property type="entry name" value="NADH-SPECIFIC METHYLGLYOXAL REDUCTASE-RELATED"/>
    <property type="match status" value="1"/>
</dbReference>
<sequence>MATEPVQKSALNIVMGAMTFGEPGKEGARVHDIKDVEAILDAFRAHGHTEIDTARTYAGGTSEAYLGKIDLLAKGFKIETKLAPHKNLAEPITHDAEGVRRHLFASLKALNVETLEMWYLHAPDHSVPYEETFKAVDALYREGLFRRLGISNYSSWEVAEIVGICRANGYVQPTAYQGIYNAVHRAVEPELLPCLRKFGISFYEFNPLGGGFFTGRYGAIDDVPEAGSRFDPARNQGRNYRNRYWNAPYFAALARIRSAADAAGLTLTEVALRWVTHHSLLRRAHGDAVIIGASRLAHIEENLVDLEKGPLPDEVVQALDEAWRAVEPYTTRYYRPSPLAASSVLN</sequence>
<name>A0A0D2MT85_HYPSF</name>
<dbReference type="Proteomes" id="UP000054270">
    <property type="component" value="Unassembled WGS sequence"/>
</dbReference>
<dbReference type="GO" id="GO:0016491">
    <property type="term" value="F:oxidoreductase activity"/>
    <property type="evidence" value="ECO:0007669"/>
    <property type="project" value="UniProtKB-KW"/>
</dbReference>
<keyword evidence="1" id="KW-0560">Oxidoreductase</keyword>